<dbReference type="Pfam" id="PF01381">
    <property type="entry name" value="HTH_3"/>
    <property type="match status" value="1"/>
</dbReference>
<keyword evidence="3" id="KW-1185">Reference proteome</keyword>
<accession>A0ABS1R1W0</accession>
<dbReference type="SMART" id="SM00530">
    <property type="entry name" value="HTH_XRE"/>
    <property type="match status" value="1"/>
</dbReference>
<dbReference type="Proteomes" id="UP000625283">
    <property type="component" value="Unassembled WGS sequence"/>
</dbReference>
<dbReference type="EMBL" id="JAERTY010000003">
    <property type="protein sequence ID" value="MBL1408681.1"/>
    <property type="molecule type" value="Genomic_DNA"/>
</dbReference>
<dbReference type="CDD" id="cd00093">
    <property type="entry name" value="HTH_XRE"/>
    <property type="match status" value="1"/>
</dbReference>
<protein>
    <submittedName>
        <fullName evidence="2">Helix-turn-helix transcriptional regulator</fullName>
    </submittedName>
</protein>
<feature type="domain" description="HTH cro/C1-type" evidence="1">
    <location>
        <begin position="23"/>
        <end position="80"/>
    </location>
</feature>
<evidence type="ECO:0000313" key="2">
    <source>
        <dbReference type="EMBL" id="MBL1408681.1"/>
    </source>
</evidence>
<dbReference type="Gene3D" id="1.10.260.40">
    <property type="entry name" value="lambda repressor-like DNA-binding domains"/>
    <property type="match status" value="1"/>
</dbReference>
<dbReference type="PROSITE" id="PS50943">
    <property type="entry name" value="HTH_CROC1"/>
    <property type="match status" value="1"/>
</dbReference>
<comment type="caution">
    <text evidence="2">The sequence shown here is derived from an EMBL/GenBank/DDBJ whole genome shotgun (WGS) entry which is preliminary data.</text>
</comment>
<organism evidence="2 3">
    <name type="scientific">Sphingobacterium faecale</name>
    <dbReference type="NCBI Taxonomy" id="2803775"/>
    <lineage>
        <taxon>Bacteria</taxon>
        <taxon>Pseudomonadati</taxon>
        <taxon>Bacteroidota</taxon>
        <taxon>Sphingobacteriia</taxon>
        <taxon>Sphingobacteriales</taxon>
        <taxon>Sphingobacteriaceae</taxon>
        <taxon>Sphingobacterium</taxon>
    </lineage>
</organism>
<dbReference type="RefSeq" id="WP_202102431.1">
    <property type="nucleotide sequence ID" value="NZ_JAERTY010000003.1"/>
</dbReference>
<dbReference type="InterPro" id="IPR010982">
    <property type="entry name" value="Lambda_DNA-bd_dom_sf"/>
</dbReference>
<proteinExistence type="predicted"/>
<dbReference type="InterPro" id="IPR001387">
    <property type="entry name" value="Cro/C1-type_HTH"/>
</dbReference>
<sequence>MNEYITIKEYEISHLEYLLILHVKTLRDKKGWSQKELSERMGVTSSFVGNVENLNQRHKYSIRHVALLTKAFGFKSQSQLFNFAPPEYDEVILKVENTNIDYIKIKDGKEEKKTRVIKSELLEIIPIKFFKKNQ</sequence>
<evidence type="ECO:0000313" key="3">
    <source>
        <dbReference type="Proteomes" id="UP000625283"/>
    </source>
</evidence>
<gene>
    <name evidence="2" type="ORF">JKG61_07970</name>
</gene>
<evidence type="ECO:0000259" key="1">
    <source>
        <dbReference type="PROSITE" id="PS50943"/>
    </source>
</evidence>
<dbReference type="SUPFAM" id="SSF47413">
    <property type="entry name" value="lambda repressor-like DNA-binding domains"/>
    <property type="match status" value="1"/>
</dbReference>
<name>A0ABS1R1W0_9SPHI</name>
<reference evidence="2 3" key="1">
    <citation type="submission" date="2021-01" db="EMBL/GenBank/DDBJ databases">
        <title>C459-1 draft genome sequence.</title>
        <authorList>
            <person name="Zhang X.-F."/>
        </authorList>
    </citation>
    <scope>NUCLEOTIDE SEQUENCE [LARGE SCALE GENOMIC DNA]</scope>
    <source>
        <strain evidence="3">C459-1</strain>
    </source>
</reference>